<protein>
    <submittedName>
        <fullName evidence="1">Uncharacterized protein</fullName>
    </submittedName>
</protein>
<keyword evidence="2" id="KW-1185">Reference proteome</keyword>
<evidence type="ECO:0000313" key="1">
    <source>
        <dbReference type="EMBL" id="KAK3081223.1"/>
    </source>
</evidence>
<dbReference type="EMBL" id="JAWDJW010000239">
    <property type="protein sequence ID" value="KAK3081223.1"/>
    <property type="molecule type" value="Genomic_DNA"/>
</dbReference>
<sequence length="332" mass="37696">MSAAAGPATPVLDTRLLEINKLTAEIEENWPDIPLVRCLPQCMLPIMIEVAGSAKRVLADGPVENPGQWPMLYFRGLAKLAKATRNDHRRAMRELALAIEEAPLHRDQDHKYDPLSKKTFAVALAKATEVLMVQPTTAQLTPLQCTAEVELDWDVRLGVEGGWLPKELLILNKPRKRPWLTKSAERKKNDKIYEDLRHYPVEVLRELQGFAAAQSGAEKARKARRYLKAAATNLGDVKQLTVDVVREARKMMDAEEPLPRKRGRDEQKEERRTKARSEPAHEKVEVEVKAEAEAEAGDDGFEAYFRGTNDEEKVQIALEMHRRLQKYEGQRI</sequence>
<evidence type="ECO:0000313" key="2">
    <source>
        <dbReference type="Proteomes" id="UP001186974"/>
    </source>
</evidence>
<comment type="caution">
    <text evidence="1">The sequence shown here is derived from an EMBL/GenBank/DDBJ whole genome shotgun (WGS) entry which is preliminary data.</text>
</comment>
<proteinExistence type="predicted"/>
<name>A0ACC3DWX4_9PEZI</name>
<gene>
    <name evidence="1" type="ORF">LTS18_008954</name>
</gene>
<reference evidence="1" key="1">
    <citation type="submission" date="2024-09" db="EMBL/GenBank/DDBJ databases">
        <title>Black Yeasts Isolated from many extreme environments.</title>
        <authorList>
            <person name="Coleine C."/>
            <person name="Stajich J.E."/>
            <person name="Selbmann L."/>
        </authorList>
    </citation>
    <scope>NUCLEOTIDE SEQUENCE</scope>
    <source>
        <strain evidence="1">CCFEE 5737</strain>
    </source>
</reference>
<accession>A0ACC3DWX4</accession>
<organism evidence="1 2">
    <name type="scientific">Coniosporium uncinatum</name>
    <dbReference type="NCBI Taxonomy" id="93489"/>
    <lineage>
        <taxon>Eukaryota</taxon>
        <taxon>Fungi</taxon>
        <taxon>Dikarya</taxon>
        <taxon>Ascomycota</taxon>
        <taxon>Pezizomycotina</taxon>
        <taxon>Dothideomycetes</taxon>
        <taxon>Dothideomycetes incertae sedis</taxon>
        <taxon>Coniosporium</taxon>
    </lineage>
</organism>
<dbReference type="Proteomes" id="UP001186974">
    <property type="component" value="Unassembled WGS sequence"/>
</dbReference>